<proteinExistence type="inferred from homology"/>
<accession>A0A6L9Y3Z2</accession>
<feature type="binding site" description="in other chain" evidence="8">
    <location>
        <begin position="13"/>
        <end position="15"/>
    </location>
    <ligand>
        <name>FMN</name>
        <dbReference type="ChEBI" id="CHEBI:58210"/>
        <note>ligand shared between dimeric partners</note>
    </ligand>
</feature>
<feature type="binding site" description="in other chain" evidence="8">
    <location>
        <begin position="137"/>
        <end position="139"/>
    </location>
    <ligand>
        <name>FMN</name>
        <dbReference type="ChEBI" id="CHEBI:58210"/>
        <note>ligand shared between dimeric partners</note>
    </ligand>
</feature>
<dbReference type="Gene3D" id="3.40.109.10">
    <property type="entry name" value="NADH Oxidase"/>
    <property type="match status" value="1"/>
</dbReference>
<evidence type="ECO:0000256" key="4">
    <source>
        <dbReference type="ARBA" id="ARBA00022857"/>
    </source>
</evidence>
<dbReference type="Pfam" id="PF00881">
    <property type="entry name" value="Nitroreductase"/>
    <property type="match status" value="1"/>
</dbReference>
<dbReference type="CDD" id="cd02135">
    <property type="entry name" value="YdjA-like"/>
    <property type="match status" value="1"/>
</dbReference>
<keyword evidence="2 7" id="KW-0285">Flavoprotein</keyword>
<dbReference type="Proteomes" id="UP000477651">
    <property type="component" value="Unassembled WGS sequence"/>
</dbReference>
<evidence type="ECO:0000256" key="2">
    <source>
        <dbReference type="ARBA" id="ARBA00022630"/>
    </source>
</evidence>
<dbReference type="InterPro" id="IPR052530">
    <property type="entry name" value="NAD(P)H_nitroreductase"/>
</dbReference>
<keyword evidence="4 7" id="KW-0521">NADP</keyword>
<dbReference type="PANTHER" id="PTHR43821">
    <property type="entry name" value="NAD(P)H NITROREDUCTASE YDJA-RELATED"/>
    <property type="match status" value="1"/>
</dbReference>
<evidence type="ECO:0000256" key="5">
    <source>
        <dbReference type="ARBA" id="ARBA00023002"/>
    </source>
</evidence>
<dbReference type="InterPro" id="IPR000415">
    <property type="entry name" value="Nitroreductase-like"/>
</dbReference>
<comment type="caution">
    <text evidence="10">The sequence shown here is derived from an EMBL/GenBank/DDBJ whole genome shotgun (WGS) entry which is preliminary data.</text>
</comment>
<keyword evidence="5 7" id="KW-0560">Oxidoreductase</keyword>
<reference evidence="10 11" key="1">
    <citation type="submission" date="2020-02" db="EMBL/GenBank/DDBJ databases">
        <title>Pelistega sp. NLN82 were isolated from wild rodents of the Hainan Island.</title>
        <authorList>
            <person name="Niu N."/>
            <person name="Zhou J."/>
        </authorList>
    </citation>
    <scope>NUCLEOTIDE SEQUENCE [LARGE SCALE GENOMIC DNA]</scope>
    <source>
        <strain evidence="10 11">NLN82</strain>
    </source>
</reference>
<comment type="similarity">
    <text evidence="1 7">Belongs to the nitroreductase family.</text>
</comment>
<dbReference type="PANTHER" id="PTHR43821:SF1">
    <property type="entry name" value="NAD(P)H NITROREDUCTASE YDJA-RELATED"/>
    <property type="match status" value="1"/>
</dbReference>
<name>A0A6L9Y3Z2_9BURK</name>
<dbReference type="PIRSF" id="PIRSF000232">
    <property type="entry name" value="YdjA"/>
    <property type="match status" value="1"/>
</dbReference>
<dbReference type="InterPro" id="IPR029479">
    <property type="entry name" value="Nitroreductase"/>
</dbReference>
<feature type="binding site" evidence="8">
    <location>
        <position position="42"/>
    </location>
    <ligand>
        <name>FMN</name>
        <dbReference type="ChEBI" id="CHEBI:58210"/>
        <note>ligand shared between dimeric partners</note>
    </ligand>
</feature>
<evidence type="ECO:0000256" key="1">
    <source>
        <dbReference type="ARBA" id="ARBA00007118"/>
    </source>
</evidence>
<feature type="domain" description="Nitroreductase" evidence="9">
    <location>
        <begin position="12"/>
        <end position="168"/>
    </location>
</feature>
<evidence type="ECO:0000313" key="11">
    <source>
        <dbReference type="Proteomes" id="UP000477651"/>
    </source>
</evidence>
<dbReference type="EMBL" id="JAAGYR010000003">
    <property type="protein sequence ID" value="NEN75111.1"/>
    <property type="molecule type" value="Genomic_DNA"/>
</dbReference>
<evidence type="ECO:0000256" key="6">
    <source>
        <dbReference type="ARBA" id="ARBA00023027"/>
    </source>
</evidence>
<dbReference type="InterPro" id="IPR026021">
    <property type="entry name" value="YdjA-like"/>
</dbReference>
<keyword evidence="11" id="KW-1185">Reference proteome</keyword>
<keyword evidence="6 7" id="KW-0520">NAD</keyword>
<evidence type="ECO:0000256" key="7">
    <source>
        <dbReference type="PIRNR" id="PIRNR000232"/>
    </source>
</evidence>
<evidence type="ECO:0000256" key="8">
    <source>
        <dbReference type="PIRSR" id="PIRSR000232-1"/>
    </source>
</evidence>
<protein>
    <recommendedName>
        <fullName evidence="7">Putative NAD(P)H nitroreductase</fullName>
        <ecNumber evidence="7">1.-.-.-</ecNumber>
    </recommendedName>
</protein>
<dbReference type="SUPFAM" id="SSF55469">
    <property type="entry name" value="FMN-dependent nitroreductase-like"/>
    <property type="match status" value="1"/>
</dbReference>
<organism evidence="10 11">
    <name type="scientific">Pelistega ratti</name>
    <dbReference type="NCBI Taxonomy" id="2652177"/>
    <lineage>
        <taxon>Bacteria</taxon>
        <taxon>Pseudomonadati</taxon>
        <taxon>Pseudomonadota</taxon>
        <taxon>Betaproteobacteria</taxon>
        <taxon>Burkholderiales</taxon>
        <taxon>Alcaligenaceae</taxon>
        <taxon>Pelistega</taxon>
    </lineage>
</organism>
<evidence type="ECO:0000256" key="3">
    <source>
        <dbReference type="ARBA" id="ARBA00022643"/>
    </source>
</evidence>
<dbReference type="RefSeq" id="WP_163763861.1">
    <property type="nucleotide sequence ID" value="NZ_JAAGYR010000003.1"/>
</dbReference>
<dbReference type="EC" id="1.-.-.-" evidence="7"/>
<sequence length="194" mass="21701">MKNQESIELLIQRNSMKLVTSPAPSDEELALAFQAAVSAPDHGALTPWRFKLIRQENIAKFAEFAFNISQNSDNPLPEAKLAASQAWLSEVPLIIAVGCHIDYSNTKILESERMISAGCAVMNLINALQMMGYGVFWSTGIATYNEEFQIGLGFDPLDYRFMGFLAVGTPKVPIPKKPRKPYTDFVEEWVMPQR</sequence>
<evidence type="ECO:0000313" key="10">
    <source>
        <dbReference type="EMBL" id="NEN75111.1"/>
    </source>
</evidence>
<evidence type="ECO:0000259" key="9">
    <source>
        <dbReference type="Pfam" id="PF00881"/>
    </source>
</evidence>
<gene>
    <name evidence="10" type="ORF">F9B74_02060</name>
</gene>
<comment type="cofactor">
    <cofactor evidence="8">
        <name>FMN</name>
        <dbReference type="ChEBI" id="CHEBI:58210"/>
    </cofactor>
    <text evidence="8">Binds 1 FMN per subunit.</text>
</comment>
<keyword evidence="3 7" id="KW-0288">FMN</keyword>
<dbReference type="AlphaFoldDB" id="A0A6L9Y3Z2"/>
<dbReference type="GO" id="GO:0016491">
    <property type="term" value="F:oxidoreductase activity"/>
    <property type="evidence" value="ECO:0007669"/>
    <property type="project" value="UniProtKB-UniRule"/>
</dbReference>